<dbReference type="WBParaSite" id="nRc.2.0.1.t44842-RA">
    <property type="protein sequence ID" value="nRc.2.0.1.t44842-RA"/>
    <property type="gene ID" value="nRc.2.0.1.g44842"/>
</dbReference>
<accession>A0A915L2X4</accession>
<evidence type="ECO:0000313" key="2">
    <source>
        <dbReference type="WBParaSite" id="nRc.2.0.1.t44842-RA"/>
    </source>
</evidence>
<dbReference type="AlphaFoldDB" id="A0A915L2X4"/>
<evidence type="ECO:0000313" key="1">
    <source>
        <dbReference type="Proteomes" id="UP000887565"/>
    </source>
</evidence>
<dbReference type="Proteomes" id="UP000887565">
    <property type="component" value="Unplaced"/>
</dbReference>
<proteinExistence type="predicted"/>
<keyword evidence="1" id="KW-1185">Reference proteome</keyword>
<reference evidence="2" key="1">
    <citation type="submission" date="2022-11" db="UniProtKB">
        <authorList>
            <consortium name="WormBaseParasite"/>
        </authorList>
    </citation>
    <scope>IDENTIFICATION</scope>
</reference>
<name>A0A915L2X4_ROMCU</name>
<protein>
    <submittedName>
        <fullName evidence="2">Uncharacterized protein</fullName>
    </submittedName>
</protein>
<organism evidence="1 2">
    <name type="scientific">Romanomermis culicivorax</name>
    <name type="common">Nematode worm</name>
    <dbReference type="NCBI Taxonomy" id="13658"/>
    <lineage>
        <taxon>Eukaryota</taxon>
        <taxon>Metazoa</taxon>
        <taxon>Ecdysozoa</taxon>
        <taxon>Nematoda</taxon>
        <taxon>Enoplea</taxon>
        <taxon>Dorylaimia</taxon>
        <taxon>Mermithida</taxon>
        <taxon>Mermithoidea</taxon>
        <taxon>Mermithidae</taxon>
        <taxon>Romanomermis</taxon>
    </lineage>
</organism>
<sequence length="104" mass="11496">MQTNKEYQTTSNVVTFFIHEIDLKVSARLYHEYFTVCNSQSIASVVEFGLRISYGRNIQAHHQLDAGHCAAEEQHQFAVGFATTLGGDFGLAAIAGAFNVAERK</sequence>